<feature type="DNA-binding region" description="H-T-H motif" evidence="2">
    <location>
        <begin position="36"/>
        <end position="55"/>
    </location>
</feature>
<protein>
    <submittedName>
        <fullName evidence="4">TetR family transcriptional regulator</fullName>
    </submittedName>
</protein>
<sequence>MTAKRAKPGPRAEERRERLIAAGYRAMVRSGLEGARTRDIAAEAGITVATLHYYFPTKNDLVRAVLEHTIREQMLAPLRLDADWEDGVAALRTMLTGLSYQAEAEPGRFRLLNEMTWAAREDTALLAMLATWHEAWHETIVEWLRSGQRDGRVRGDLDAEAAATMIVYLVLGMVMRPPLPADAPGRVSDELHRLLAAVEPPASGKE</sequence>
<proteinExistence type="predicted"/>
<gene>
    <name evidence="4" type="ORF">ETD86_16830</name>
</gene>
<organism evidence="4 5">
    <name type="scientific">Nonomuraea turkmeniaca</name>
    <dbReference type="NCBI Taxonomy" id="103838"/>
    <lineage>
        <taxon>Bacteria</taxon>
        <taxon>Bacillati</taxon>
        <taxon>Actinomycetota</taxon>
        <taxon>Actinomycetes</taxon>
        <taxon>Streptosporangiales</taxon>
        <taxon>Streptosporangiaceae</taxon>
        <taxon>Nonomuraea</taxon>
    </lineage>
</organism>
<dbReference type="PANTHER" id="PTHR30055:SF226">
    <property type="entry name" value="HTH-TYPE TRANSCRIPTIONAL REGULATOR PKSA"/>
    <property type="match status" value="1"/>
</dbReference>
<evidence type="ECO:0000313" key="4">
    <source>
        <dbReference type="EMBL" id="TMR21025.1"/>
    </source>
</evidence>
<dbReference type="Pfam" id="PF00440">
    <property type="entry name" value="TetR_N"/>
    <property type="match status" value="1"/>
</dbReference>
<dbReference type="InterPro" id="IPR036271">
    <property type="entry name" value="Tet_transcr_reg_TetR-rel_C_sf"/>
</dbReference>
<dbReference type="Gene3D" id="1.10.357.10">
    <property type="entry name" value="Tetracycline Repressor, domain 2"/>
    <property type="match status" value="1"/>
</dbReference>
<evidence type="ECO:0000256" key="1">
    <source>
        <dbReference type="ARBA" id="ARBA00023125"/>
    </source>
</evidence>
<dbReference type="Proteomes" id="UP000309128">
    <property type="component" value="Unassembled WGS sequence"/>
</dbReference>
<keyword evidence="1 2" id="KW-0238">DNA-binding</keyword>
<evidence type="ECO:0000256" key="2">
    <source>
        <dbReference type="PROSITE-ProRule" id="PRU00335"/>
    </source>
</evidence>
<dbReference type="InterPro" id="IPR009057">
    <property type="entry name" value="Homeodomain-like_sf"/>
</dbReference>
<reference evidence="4 5" key="1">
    <citation type="submission" date="2019-05" db="EMBL/GenBank/DDBJ databases">
        <title>Draft genome sequence of Nonomuraea turkmeniaca DSM 43926.</title>
        <authorList>
            <person name="Saricaoglu S."/>
            <person name="Isik K."/>
        </authorList>
    </citation>
    <scope>NUCLEOTIDE SEQUENCE [LARGE SCALE GENOMIC DNA]</scope>
    <source>
        <strain evidence="4 5">DSM 43926</strain>
    </source>
</reference>
<evidence type="ECO:0000313" key="5">
    <source>
        <dbReference type="Proteomes" id="UP000309128"/>
    </source>
</evidence>
<dbReference type="InterPro" id="IPR050109">
    <property type="entry name" value="HTH-type_TetR-like_transc_reg"/>
</dbReference>
<dbReference type="PROSITE" id="PS50977">
    <property type="entry name" value="HTH_TETR_2"/>
    <property type="match status" value="1"/>
</dbReference>
<name>A0A5S4FK71_9ACTN</name>
<evidence type="ECO:0000259" key="3">
    <source>
        <dbReference type="PROSITE" id="PS50977"/>
    </source>
</evidence>
<dbReference type="SUPFAM" id="SSF48498">
    <property type="entry name" value="Tetracyclin repressor-like, C-terminal domain"/>
    <property type="match status" value="1"/>
</dbReference>
<keyword evidence="5" id="KW-1185">Reference proteome</keyword>
<dbReference type="InterPro" id="IPR001647">
    <property type="entry name" value="HTH_TetR"/>
</dbReference>
<dbReference type="SUPFAM" id="SSF46689">
    <property type="entry name" value="Homeodomain-like"/>
    <property type="match status" value="1"/>
</dbReference>
<comment type="caution">
    <text evidence="4">The sequence shown here is derived from an EMBL/GenBank/DDBJ whole genome shotgun (WGS) entry which is preliminary data.</text>
</comment>
<dbReference type="PRINTS" id="PR00455">
    <property type="entry name" value="HTHTETR"/>
</dbReference>
<dbReference type="GO" id="GO:0000976">
    <property type="term" value="F:transcription cis-regulatory region binding"/>
    <property type="evidence" value="ECO:0007669"/>
    <property type="project" value="TreeGrafter"/>
</dbReference>
<dbReference type="OrthoDB" id="5119743at2"/>
<dbReference type="PANTHER" id="PTHR30055">
    <property type="entry name" value="HTH-TYPE TRANSCRIPTIONAL REGULATOR RUTR"/>
    <property type="match status" value="1"/>
</dbReference>
<dbReference type="RefSeq" id="WP_138667092.1">
    <property type="nucleotide sequence ID" value="NZ_VCKY01000049.1"/>
</dbReference>
<accession>A0A5S4FK71</accession>
<feature type="domain" description="HTH tetR-type" evidence="3">
    <location>
        <begin position="13"/>
        <end position="73"/>
    </location>
</feature>
<dbReference type="AlphaFoldDB" id="A0A5S4FK71"/>
<dbReference type="EMBL" id="VCKY01000049">
    <property type="protein sequence ID" value="TMR21025.1"/>
    <property type="molecule type" value="Genomic_DNA"/>
</dbReference>
<dbReference type="GO" id="GO:0003700">
    <property type="term" value="F:DNA-binding transcription factor activity"/>
    <property type="evidence" value="ECO:0007669"/>
    <property type="project" value="TreeGrafter"/>
</dbReference>